<dbReference type="RefSeq" id="WP_063139665.1">
    <property type="nucleotide sequence ID" value="NZ_CBDDTQ010000005.1"/>
</dbReference>
<name>A0A9Q3W531_9GAMM</name>
<dbReference type="NCBIfam" id="TIGR03071">
    <property type="entry name" value="couple_hipA"/>
    <property type="match status" value="1"/>
</dbReference>
<accession>A0A9Q3W531</accession>
<evidence type="ECO:0000313" key="6">
    <source>
        <dbReference type="EMBL" id="MCE7509343.1"/>
    </source>
</evidence>
<evidence type="ECO:0000256" key="1">
    <source>
        <dbReference type="ARBA" id="ARBA00010164"/>
    </source>
</evidence>
<reference evidence="6" key="1">
    <citation type="submission" date="2022-01" db="EMBL/GenBank/DDBJ databases">
        <authorList>
            <person name="Karlyshev A.V."/>
            <person name="Jaspars M."/>
        </authorList>
    </citation>
    <scope>NUCLEOTIDE SEQUENCE</scope>
    <source>
        <strain evidence="6">AGSA3-2</strain>
    </source>
</reference>
<dbReference type="AlphaFoldDB" id="A0A9Q3W531"/>
<comment type="caution">
    <text evidence="6">The sequence shown here is derived from an EMBL/GenBank/DDBJ whole genome shotgun (WGS) entry which is preliminary data.</text>
</comment>
<dbReference type="Pfam" id="PF07804">
    <property type="entry name" value="HipA_C"/>
    <property type="match status" value="1"/>
</dbReference>
<dbReference type="PANTHER" id="PTHR37419">
    <property type="entry name" value="SERINE/THREONINE-PROTEIN KINASE TOXIN HIPA"/>
    <property type="match status" value="1"/>
</dbReference>
<gene>
    <name evidence="6" type="ORF">LZG35_11900</name>
</gene>
<evidence type="ECO:0000313" key="7">
    <source>
        <dbReference type="Proteomes" id="UP001107961"/>
    </source>
</evidence>
<dbReference type="Pfam" id="PF13657">
    <property type="entry name" value="Couple_hipA"/>
    <property type="match status" value="1"/>
</dbReference>
<dbReference type="GO" id="GO:0005829">
    <property type="term" value="C:cytosol"/>
    <property type="evidence" value="ECO:0007669"/>
    <property type="project" value="TreeGrafter"/>
</dbReference>
<keyword evidence="2" id="KW-0808">Transferase</keyword>
<evidence type="ECO:0000256" key="2">
    <source>
        <dbReference type="ARBA" id="ARBA00022679"/>
    </source>
</evidence>
<dbReference type="InterPro" id="IPR012893">
    <property type="entry name" value="HipA-like_C"/>
</dbReference>
<keyword evidence="3" id="KW-0418">Kinase</keyword>
<dbReference type="KEGG" id="axe:P40_09045"/>
<sequence length="419" mass="46945">MSSALKQRESVEALSLTLHGQRVGIVSHYAGGKNILVFDPAFAAMPAAPVFTLSQTISKPAFQPRMASQRLPPVLSNLLPEGALRAWMSQALKVHTDNEFPLLAAAGTNLPGALVAQPIPAGEIPSWALSQRDRIEPVQINVLALQQKFSLAGVQMKFSASRQDGRMNIASTQGKDEWIIKTPSTVHQHVPANEYSAMKLAEYLGVTIPQVALLPLDQISGLPDIPLPDESLVYAIQRFDRSPQGRIHSEDFAQVFELYAHEKYGRRNYEQIAATIYHYGGEGLPDTQQMARRLLANILLANGDAHVKNWTLHYPDQRTARLAPAYDILTTLPYIRGETDLALNMGRERNWYALTLAHFQLWAERVGVPWPAVRVHLLDARDRAREHWPTLLTELPMAPEHKQLLRTHWRNLGDDFRIV</sequence>
<evidence type="ECO:0000256" key="3">
    <source>
        <dbReference type="ARBA" id="ARBA00022777"/>
    </source>
</evidence>
<dbReference type="Proteomes" id="UP001107961">
    <property type="component" value="Unassembled WGS sequence"/>
</dbReference>
<organism evidence="6 7">
    <name type="scientific">Alloalcanivorax xenomutans</name>
    <dbReference type="NCBI Taxonomy" id="1094342"/>
    <lineage>
        <taxon>Bacteria</taxon>
        <taxon>Pseudomonadati</taxon>
        <taxon>Pseudomonadota</taxon>
        <taxon>Gammaproteobacteria</taxon>
        <taxon>Oceanospirillales</taxon>
        <taxon>Alcanivoracaceae</taxon>
        <taxon>Alloalcanivorax</taxon>
    </lineage>
</organism>
<dbReference type="GO" id="GO:0004674">
    <property type="term" value="F:protein serine/threonine kinase activity"/>
    <property type="evidence" value="ECO:0007669"/>
    <property type="project" value="TreeGrafter"/>
</dbReference>
<keyword evidence="7" id="KW-1185">Reference proteome</keyword>
<feature type="domain" description="HipA-like C-terminal" evidence="4">
    <location>
        <begin position="149"/>
        <end position="388"/>
    </location>
</feature>
<protein>
    <submittedName>
        <fullName evidence="6">Type II toxin-antitoxin system HipA family toxin</fullName>
    </submittedName>
</protein>
<evidence type="ECO:0000259" key="5">
    <source>
        <dbReference type="Pfam" id="PF13657"/>
    </source>
</evidence>
<proteinExistence type="inferred from homology"/>
<evidence type="ECO:0000259" key="4">
    <source>
        <dbReference type="Pfam" id="PF07804"/>
    </source>
</evidence>
<dbReference type="Gene3D" id="1.10.1070.20">
    <property type="match status" value="1"/>
</dbReference>
<comment type="similarity">
    <text evidence="1">Belongs to the HipA Ser/Thr kinase family.</text>
</comment>
<feature type="domain" description="HipA N-terminal subdomain 1" evidence="5">
    <location>
        <begin position="17"/>
        <end position="115"/>
    </location>
</feature>
<dbReference type="PANTHER" id="PTHR37419:SF1">
    <property type="entry name" value="SERINE_THREONINE-PROTEIN KINASE TOXIN HIPA"/>
    <property type="match status" value="1"/>
</dbReference>
<dbReference type="InterPro" id="IPR017508">
    <property type="entry name" value="HipA_N1"/>
</dbReference>
<dbReference type="EMBL" id="JAJVKT010000013">
    <property type="protein sequence ID" value="MCE7509343.1"/>
    <property type="molecule type" value="Genomic_DNA"/>
</dbReference>
<dbReference type="InterPro" id="IPR052028">
    <property type="entry name" value="HipA_Ser/Thr_kinase"/>
</dbReference>